<dbReference type="AlphaFoldDB" id="A0A7M1B5P2"/>
<proteinExistence type="predicted"/>
<dbReference type="RefSeq" id="WP_193111298.1">
    <property type="nucleotide sequence ID" value="NZ_CP041406.1"/>
</dbReference>
<evidence type="ECO:0000256" key="1">
    <source>
        <dbReference type="ARBA" id="ARBA00022729"/>
    </source>
</evidence>
<keyword evidence="2" id="KW-0472">Membrane</keyword>
<name>A0A7M1B5P2_9BACT</name>
<dbReference type="InterPro" id="IPR036280">
    <property type="entry name" value="Multihaem_cyt_sf"/>
</dbReference>
<sequence length="810" mass="90560">MKKIVLLWSLLAAALFGGVDYHKTNNCLLCHGGIEHIRQPQTGMAKAIAKKAAEVGYASNSCIVCHGGNPATRHKSKAHKGTIKYFLKHEGPKEFYPVPGSPWINQNTCGMCHKEQVAAQMNSLMMTEQGKIHGVLYSFGGLEGYEHTMANYDAKNPKDPHARLGTKVYKEYMQKLAKLNPQVYPKANKQIPPAPTAEEATKHPELAAYTYLRNQCLRCHTGGKGRQKRGDYRGIGCASCHIPYSNSGFYEGKDKTIPHNKPGHLLVHEIQSSRNAVVHVNDINYTGVPTKTCSTCHNRGKRIGVSYEGMMETKYNPTFDEYGNTQPKLHTKNYIHLKDDVHRSKGMLCQDCHTSRDLHGDGFISGATLAPVEIECQDCHGTTKRYPWELPLGYSDEFETKPVEGKARGVSKTLAKYLMKGTHYKPQDGYLLTARGNPYKNVVRDGNDVIVHLASGKDITLHPLKKLKQEEKISKKGLVAMDQISAHNDKMECYTCHDTWVPQCYGCHVKVDYSGGKKSVDWLASAHDHDLHGTTAQMRKTLKDHLIDGKVTETRSYLRWEDPPLVQNGEGRVSPAMPGCQVVITVIGKDGKAVQQNHVNMMPDYKHPDSNRTLPGIVMAAVHSHTVQKEARECESCHSNPKAMGYGIEGGKLFSDQTQDWNVGLKTASGEMIAKRFKIQKPKIDNFGIDWSRFVDENGTPLQTVDNHWNLAGPLSNEQRDKLDRRGVCLSCHKDIPEGNLAVSAMTHIAEMADVKIDNKEHQNILKKILNIGAWLQVLGALFIILLVLYVLYRKFVKKRSITSKNKGWK</sequence>
<evidence type="ECO:0000256" key="2">
    <source>
        <dbReference type="SAM" id="Phobius"/>
    </source>
</evidence>
<feature type="signal peptide" evidence="3">
    <location>
        <begin position="1"/>
        <end position="17"/>
    </location>
</feature>
<dbReference type="KEGG" id="spal:FM071_01570"/>
<feature type="chain" id="PRO_5032626795" evidence="3">
    <location>
        <begin position="18"/>
        <end position="810"/>
    </location>
</feature>
<dbReference type="Gene3D" id="1.10.1130.10">
    <property type="entry name" value="Flavocytochrome C3, Chain A"/>
    <property type="match status" value="2"/>
</dbReference>
<gene>
    <name evidence="5" type="ORF">FM071_01570</name>
</gene>
<reference evidence="5 6" key="1">
    <citation type="submission" date="2019-07" db="EMBL/GenBank/DDBJ databases">
        <title>Sulfurimonas paralvinellae sp. nov., a novel mesophilic, hydrogen- and sulfur-oxidizing chemolithoautotroph within the Epsilonproteo- bacteria isolated from a deep-sea hydrothermal vent polychaete nest, reclassification of Thiomicrospira denitrificans as Sulfurimonas denitrificans comb. nov. and emended description of the genus Sulfurimonas.</title>
        <authorList>
            <person name="Wang S."/>
            <person name="Jiang L."/>
            <person name="Shao Z."/>
        </authorList>
    </citation>
    <scope>NUCLEOTIDE SEQUENCE [LARGE SCALE GENOMIC DNA]</scope>
    <source>
        <strain evidence="5 6">GO25</strain>
    </source>
</reference>
<dbReference type="PANTHER" id="PTHR35038">
    <property type="entry name" value="DISSIMILATORY SULFITE REDUCTASE SIRA"/>
    <property type="match status" value="1"/>
</dbReference>
<keyword evidence="1 3" id="KW-0732">Signal</keyword>
<dbReference type="GO" id="GO:0016491">
    <property type="term" value="F:oxidoreductase activity"/>
    <property type="evidence" value="ECO:0007669"/>
    <property type="project" value="TreeGrafter"/>
</dbReference>
<dbReference type="EMBL" id="CP041406">
    <property type="protein sequence ID" value="QOP45053.1"/>
    <property type="molecule type" value="Genomic_DNA"/>
</dbReference>
<dbReference type="InterPro" id="IPR051829">
    <property type="entry name" value="Multiheme_Cytochr_ET"/>
</dbReference>
<dbReference type="PANTHER" id="PTHR35038:SF8">
    <property type="entry name" value="C-TYPE POLYHEME CYTOCHROME OMCC"/>
    <property type="match status" value="1"/>
</dbReference>
<accession>A0A7M1B5P2</accession>
<keyword evidence="6" id="KW-1185">Reference proteome</keyword>
<dbReference type="SUPFAM" id="SSF48695">
    <property type="entry name" value="Multiheme cytochromes"/>
    <property type="match status" value="2"/>
</dbReference>
<evidence type="ECO:0000313" key="6">
    <source>
        <dbReference type="Proteomes" id="UP000593580"/>
    </source>
</evidence>
<protein>
    <submittedName>
        <fullName evidence="5">Cytochrome C</fullName>
    </submittedName>
</protein>
<evidence type="ECO:0000259" key="4">
    <source>
        <dbReference type="Pfam" id="PF13435"/>
    </source>
</evidence>
<dbReference type="InterPro" id="IPR023155">
    <property type="entry name" value="Cyt_c-552/4"/>
</dbReference>
<dbReference type="Pfam" id="PF13435">
    <property type="entry name" value="Cytochrome_C554"/>
    <property type="match status" value="1"/>
</dbReference>
<keyword evidence="2" id="KW-1133">Transmembrane helix</keyword>
<evidence type="ECO:0000313" key="5">
    <source>
        <dbReference type="EMBL" id="QOP45053.1"/>
    </source>
</evidence>
<dbReference type="Proteomes" id="UP000593580">
    <property type="component" value="Chromosome"/>
</dbReference>
<feature type="domain" description="Cytochrome c-552/4" evidence="4">
    <location>
        <begin position="292"/>
        <end position="381"/>
    </location>
</feature>
<keyword evidence="2" id="KW-0812">Transmembrane</keyword>
<organism evidence="5 6">
    <name type="scientific">Sulfurimonas paralvinellae</name>
    <dbReference type="NCBI Taxonomy" id="317658"/>
    <lineage>
        <taxon>Bacteria</taxon>
        <taxon>Pseudomonadati</taxon>
        <taxon>Campylobacterota</taxon>
        <taxon>Epsilonproteobacteria</taxon>
        <taxon>Campylobacterales</taxon>
        <taxon>Sulfurimonadaceae</taxon>
        <taxon>Sulfurimonas</taxon>
    </lineage>
</organism>
<feature type="transmembrane region" description="Helical" evidence="2">
    <location>
        <begin position="772"/>
        <end position="793"/>
    </location>
</feature>
<evidence type="ECO:0000256" key="3">
    <source>
        <dbReference type="SAM" id="SignalP"/>
    </source>
</evidence>